<comment type="caution">
    <text evidence="1">The sequence shown here is derived from an EMBL/GenBank/DDBJ whole genome shotgun (WGS) entry which is preliminary data.</text>
</comment>
<name>A0A3M7RGG3_BRAPC</name>
<dbReference type="AlphaFoldDB" id="A0A3M7RGG3"/>
<dbReference type="Proteomes" id="UP000276133">
    <property type="component" value="Unassembled WGS sequence"/>
</dbReference>
<reference evidence="1 2" key="1">
    <citation type="journal article" date="2018" name="Sci. Rep.">
        <title>Genomic signatures of local adaptation to the degree of environmental predictability in rotifers.</title>
        <authorList>
            <person name="Franch-Gras L."/>
            <person name="Hahn C."/>
            <person name="Garcia-Roger E.M."/>
            <person name="Carmona M.J."/>
            <person name="Serra M."/>
            <person name="Gomez A."/>
        </authorList>
    </citation>
    <scope>NUCLEOTIDE SEQUENCE [LARGE SCALE GENOMIC DNA]</scope>
    <source>
        <strain evidence="1">HYR1</strain>
    </source>
</reference>
<keyword evidence="2" id="KW-1185">Reference proteome</keyword>
<evidence type="ECO:0000313" key="1">
    <source>
        <dbReference type="EMBL" id="RNA22570.1"/>
    </source>
</evidence>
<dbReference type="EMBL" id="REGN01003428">
    <property type="protein sequence ID" value="RNA22570.1"/>
    <property type="molecule type" value="Genomic_DNA"/>
</dbReference>
<protein>
    <submittedName>
        <fullName evidence="1">Uncharacterized protein</fullName>
    </submittedName>
</protein>
<gene>
    <name evidence="1" type="ORF">BpHYR1_046942</name>
</gene>
<proteinExistence type="predicted"/>
<organism evidence="1 2">
    <name type="scientific">Brachionus plicatilis</name>
    <name type="common">Marine rotifer</name>
    <name type="synonym">Brachionus muelleri</name>
    <dbReference type="NCBI Taxonomy" id="10195"/>
    <lineage>
        <taxon>Eukaryota</taxon>
        <taxon>Metazoa</taxon>
        <taxon>Spiralia</taxon>
        <taxon>Gnathifera</taxon>
        <taxon>Rotifera</taxon>
        <taxon>Eurotatoria</taxon>
        <taxon>Monogononta</taxon>
        <taxon>Pseudotrocha</taxon>
        <taxon>Ploima</taxon>
        <taxon>Brachionidae</taxon>
        <taxon>Brachionus</taxon>
    </lineage>
</organism>
<evidence type="ECO:0000313" key="2">
    <source>
        <dbReference type="Proteomes" id="UP000276133"/>
    </source>
</evidence>
<sequence length="102" mass="12095">MSTFEPTNSLKVTCIALLGAKIDRLMINPVFLIDSDKHLFALYQSKNLMFTSKKFNFDNNFFRYDLLNFRLSEFDFFQDELLSTLCNQFFNIRNQCHCITNI</sequence>
<accession>A0A3M7RGG3</accession>